<keyword evidence="1" id="KW-0805">Transcription regulation</keyword>
<evidence type="ECO:0000313" key="6">
    <source>
        <dbReference type="EMBL" id="SMF06886.1"/>
    </source>
</evidence>
<dbReference type="Gene3D" id="1.10.10.10">
    <property type="entry name" value="Winged helix-like DNA-binding domain superfamily/Winged helix DNA-binding domain"/>
    <property type="match status" value="1"/>
</dbReference>
<gene>
    <name evidence="6" type="ORF">SAMN02745746_01063</name>
</gene>
<dbReference type="PANTHER" id="PTHR24567">
    <property type="entry name" value="CRP FAMILY TRANSCRIPTIONAL REGULATORY PROTEIN"/>
    <property type="match status" value="1"/>
</dbReference>
<feature type="domain" description="Cyclic nucleotide-binding" evidence="4">
    <location>
        <begin position="15"/>
        <end position="119"/>
    </location>
</feature>
<dbReference type="CDD" id="cd00038">
    <property type="entry name" value="CAP_ED"/>
    <property type="match status" value="1"/>
</dbReference>
<dbReference type="InterPro" id="IPR036390">
    <property type="entry name" value="WH_DNA-bd_sf"/>
</dbReference>
<dbReference type="InterPro" id="IPR012318">
    <property type="entry name" value="HTH_CRP"/>
</dbReference>
<evidence type="ECO:0000313" key="7">
    <source>
        <dbReference type="Proteomes" id="UP000192920"/>
    </source>
</evidence>
<sequence length="227" mass="25457">MKKQDIKQLLLATDFFGSLNDFALDELIDLAVPLNLRKGDPLFLEGGNSAAIYLLIGGRIESFVSDGQGKKFVFMFNQPGELLGEVTYLDGGPCAWSAVAERDCQLLMFRRADLVSVFGVADGLPCETIRSKILLRLAGMVRRISTSAKNLALLDVYGRIRILFNELLVEEDGVIMLDKPLTQQEIADQIGSSREMVARILKELVYGHYIRMENRRIVLLKMLPENF</sequence>
<dbReference type="RefSeq" id="WP_085275389.1">
    <property type="nucleotide sequence ID" value="NZ_FXAG01000004.1"/>
</dbReference>
<dbReference type="PROSITE" id="PS50042">
    <property type="entry name" value="CNMP_BINDING_3"/>
    <property type="match status" value="1"/>
</dbReference>
<keyword evidence="2" id="KW-0238">DNA-binding</keyword>
<dbReference type="SMART" id="SM00100">
    <property type="entry name" value="cNMP"/>
    <property type="match status" value="1"/>
</dbReference>
<dbReference type="GO" id="GO:0003700">
    <property type="term" value="F:DNA-binding transcription factor activity"/>
    <property type="evidence" value="ECO:0007669"/>
    <property type="project" value="TreeGrafter"/>
</dbReference>
<evidence type="ECO:0000256" key="2">
    <source>
        <dbReference type="ARBA" id="ARBA00023125"/>
    </source>
</evidence>
<dbReference type="AlphaFoldDB" id="A0A1Y6BFJ1"/>
<dbReference type="InterPro" id="IPR018490">
    <property type="entry name" value="cNMP-bd_dom_sf"/>
</dbReference>
<protein>
    <submittedName>
        <fullName evidence="6">cAMP-binding domain of CRP or a regulatory subunit of cAMP-dependent protein kinases</fullName>
    </submittedName>
</protein>
<dbReference type="SUPFAM" id="SSF51206">
    <property type="entry name" value="cAMP-binding domain-like"/>
    <property type="match status" value="1"/>
</dbReference>
<dbReference type="GO" id="GO:0003677">
    <property type="term" value="F:DNA binding"/>
    <property type="evidence" value="ECO:0007669"/>
    <property type="project" value="UniProtKB-KW"/>
</dbReference>
<dbReference type="Pfam" id="PF00027">
    <property type="entry name" value="cNMP_binding"/>
    <property type="match status" value="1"/>
</dbReference>
<organism evidence="6 7">
    <name type="scientific">Pseudogulbenkiania subflava DSM 22618</name>
    <dbReference type="NCBI Taxonomy" id="1123014"/>
    <lineage>
        <taxon>Bacteria</taxon>
        <taxon>Pseudomonadati</taxon>
        <taxon>Pseudomonadota</taxon>
        <taxon>Betaproteobacteria</taxon>
        <taxon>Neisseriales</taxon>
        <taxon>Chromobacteriaceae</taxon>
        <taxon>Pseudogulbenkiania</taxon>
    </lineage>
</organism>
<dbReference type="PROSITE" id="PS51063">
    <property type="entry name" value="HTH_CRP_2"/>
    <property type="match status" value="1"/>
</dbReference>
<dbReference type="PANTHER" id="PTHR24567:SF26">
    <property type="entry name" value="REGULATORY PROTEIN YEIL"/>
    <property type="match status" value="1"/>
</dbReference>
<dbReference type="InterPro" id="IPR014710">
    <property type="entry name" value="RmlC-like_jellyroll"/>
</dbReference>
<evidence type="ECO:0000256" key="1">
    <source>
        <dbReference type="ARBA" id="ARBA00023015"/>
    </source>
</evidence>
<name>A0A1Y6BFJ1_9NEIS</name>
<keyword evidence="3" id="KW-0804">Transcription</keyword>
<dbReference type="InterPro" id="IPR036388">
    <property type="entry name" value="WH-like_DNA-bd_sf"/>
</dbReference>
<dbReference type="Pfam" id="PF13545">
    <property type="entry name" value="HTH_Crp_2"/>
    <property type="match status" value="1"/>
</dbReference>
<dbReference type="Gene3D" id="2.60.120.10">
    <property type="entry name" value="Jelly Rolls"/>
    <property type="match status" value="1"/>
</dbReference>
<evidence type="ECO:0000259" key="5">
    <source>
        <dbReference type="PROSITE" id="PS51063"/>
    </source>
</evidence>
<keyword evidence="6" id="KW-0808">Transferase</keyword>
<keyword evidence="7" id="KW-1185">Reference proteome</keyword>
<dbReference type="InterPro" id="IPR050397">
    <property type="entry name" value="Env_Response_Regulators"/>
</dbReference>
<dbReference type="SMART" id="SM00419">
    <property type="entry name" value="HTH_CRP"/>
    <property type="match status" value="1"/>
</dbReference>
<dbReference type="STRING" id="1123014.SAMN02745746_01063"/>
<feature type="domain" description="HTH crp-type" evidence="5">
    <location>
        <begin position="154"/>
        <end position="223"/>
    </location>
</feature>
<evidence type="ECO:0000259" key="4">
    <source>
        <dbReference type="PROSITE" id="PS50042"/>
    </source>
</evidence>
<proteinExistence type="predicted"/>
<dbReference type="Proteomes" id="UP000192920">
    <property type="component" value="Unassembled WGS sequence"/>
</dbReference>
<reference evidence="7" key="1">
    <citation type="submission" date="2017-04" db="EMBL/GenBank/DDBJ databases">
        <authorList>
            <person name="Varghese N."/>
            <person name="Submissions S."/>
        </authorList>
    </citation>
    <scope>NUCLEOTIDE SEQUENCE [LARGE SCALE GENOMIC DNA]</scope>
    <source>
        <strain evidence="7">DSM 22618</strain>
    </source>
</reference>
<dbReference type="GO" id="GO:0005829">
    <property type="term" value="C:cytosol"/>
    <property type="evidence" value="ECO:0007669"/>
    <property type="project" value="TreeGrafter"/>
</dbReference>
<dbReference type="GO" id="GO:0016301">
    <property type="term" value="F:kinase activity"/>
    <property type="evidence" value="ECO:0007669"/>
    <property type="project" value="UniProtKB-KW"/>
</dbReference>
<dbReference type="EMBL" id="FXAG01000004">
    <property type="protein sequence ID" value="SMF06886.1"/>
    <property type="molecule type" value="Genomic_DNA"/>
</dbReference>
<accession>A0A1Y6BFJ1</accession>
<dbReference type="InterPro" id="IPR000595">
    <property type="entry name" value="cNMP-bd_dom"/>
</dbReference>
<evidence type="ECO:0000256" key="3">
    <source>
        <dbReference type="ARBA" id="ARBA00023163"/>
    </source>
</evidence>
<keyword evidence="6" id="KW-0418">Kinase</keyword>
<dbReference type="SUPFAM" id="SSF46785">
    <property type="entry name" value="Winged helix' DNA-binding domain"/>
    <property type="match status" value="1"/>
</dbReference>